<dbReference type="Pfam" id="PF13966">
    <property type="entry name" value="zf-RVT"/>
    <property type="match status" value="1"/>
</dbReference>
<comment type="caution">
    <text evidence="2">The sequence shown here is derived from an EMBL/GenBank/DDBJ whole genome shotgun (WGS) entry which is preliminary data.</text>
</comment>
<dbReference type="AlphaFoldDB" id="A0A7J0F3W4"/>
<dbReference type="PANTHER" id="PTHR33116">
    <property type="entry name" value="REVERSE TRANSCRIPTASE ZINC-BINDING DOMAIN-CONTAINING PROTEIN-RELATED-RELATED"/>
    <property type="match status" value="1"/>
</dbReference>
<evidence type="ECO:0000259" key="1">
    <source>
        <dbReference type="Pfam" id="PF13966"/>
    </source>
</evidence>
<gene>
    <name evidence="2" type="ORF">Acr_08g0015020</name>
</gene>
<evidence type="ECO:0000313" key="2">
    <source>
        <dbReference type="EMBL" id="GFY93106.1"/>
    </source>
</evidence>
<dbReference type="PANTHER" id="PTHR33116:SF66">
    <property type="entry name" value="REVERSE TRANSCRIPTASE ZINC-BINDING DOMAIN-CONTAINING PROTEIN"/>
    <property type="match status" value="1"/>
</dbReference>
<sequence length="452" mass="50688">MIKIRGASSFKFFNMWAQHESFLDIVTNVWSMRVEGTAMFRLCKKLKALKDPLKALNKHNFSHISVRVEVAEEALNQAQQNAHDNPGDVSLQIKVSELRVKAIKLDEAERSSCAQLAKAKYLKHSDRGTKFFHDLIKSNRARNQIISLTKADGDIPSVKLSLDCLKQFGDVSGLRINANKSNVFMAGINSVDTESIKAITGFSVGKFPFRYLEIPVAAARLTIECELIRSVLQGIECFWLSILPIPVGVRDKVIALCRNFLWGGKATSPKKPLVAWKDLCKPKSEGGLAFIDLNTWNVALMSKSLWNLHAKKDTLWVKWPERETACKRKADGQIEDTSCVLCGDPVESVSHLFFQCTIVRQIWAEIKGWLGFSRALTTLEATAKWIVKEGMGTGVPAIAKKLGFAATVYCIWKTRNARIFEGKVSHTADIVRDIKLQVFRGLHETFPNLQNL</sequence>
<proteinExistence type="predicted"/>
<protein>
    <recommendedName>
        <fullName evidence="1">Reverse transcriptase zinc-binding domain-containing protein</fullName>
    </recommendedName>
</protein>
<dbReference type="Proteomes" id="UP000585474">
    <property type="component" value="Unassembled WGS sequence"/>
</dbReference>
<keyword evidence="3" id="KW-1185">Reference proteome</keyword>
<dbReference type="OrthoDB" id="1938625at2759"/>
<name>A0A7J0F3W4_9ERIC</name>
<feature type="domain" description="Reverse transcriptase zinc-binding" evidence="1">
    <location>
        <begin position="313"/>
        <end position="363"/>
    </location>
</feature>
<evidence type="ECO:0000313" key="3">
    <source>
        <dbReference type="Proteomes" id="UP000585474"/>
    </source>
</evidence>
<dbReference type="InterPro" id="IPR026960">
    <property type="entry name" value="RVT-Znf"/>
</dbReference>
<reference evidence="2 3" key="1">
    <citation type="submission" date="2019-07" db="EMBL/GenBank/DDBJ databases">
        <title>De Novo Assembly of kiwifruit Actinidia rufa.</title>
        <authorList>
            <person name="Sugita-Konishi S."/>
            <person name="Sato K."/>
            <person name="Mori E."/>
            <person name="Abe Y."/>
            <person name="Kisaki G."/>
            <person name="Hamano K."/>
            <person name="Suezawa K."/>
            <person name="Otani M."/>
            <person name="Fukuda T."/>
            <person name="Manabe T."/>
            <person name="Gomi K."/>
            <person name="Tabuchi M."/>
            <person name="Akimitsu K."/>
            <person name="Kataoka I."/>
        </authorList>
    </citation>
    <scope>NUCLEOTIDE SEQUENCE [LARGE SCALE GENOMIC DNA]</scope>
    <source>
        <strain evidence="3">cv. Fuchu</strain>
    </source>
</reference>
<organism evidence="2 3">
    <name type="scientific">Actinidia rufa</name>
    <dbReference type="NCBI Taxonomy" id="165716"/>
    <lineage>
        <taxon>Eukaryota</taxon>
        <taxon>Viridiplantae</taxon>
        <taxon>Streptophyta</taxon>
        <taxon>Embryophyta</taxon>
        <taxon>Tracheophyta</taxon>
        <taxon>Spermatophyta</taxon>
        <taxon>Magnoliopsida</taxon>
        <taxon>eudicotyledons</taxon>
        <taxon>Gunneridae</taxon>
        <taxon>Pentapetalae</taxon>
        <taxon>asterids</taxon>
        <taxon>Ericales</taxon>
        <taxon>Actinidiaceae</taxon>
        <taxon>Actinidia</taxon>
    </lineage>
</organism>
<accession>A0A7J0F3W4</accession>
<dbReference type="EMBL" id="BJWL01000008">
    <property type="protein sequence ID" value="GFY93106.1"/>
    <property type="molecule type" value="Genomic_DNA"/>
</dbReference>